<reference evidence="1" key="1">
    <citation type="journal article" date="2022" name="Int. J. Mol. Sci.">
        <title>Draft Genome of Tanacetum Coccineum: Genomic Comparison of Closely Related Tanacetum-Family Plants.</title>
        <authorList>
            <person name="Yamashiro T."/>
            <person name="Shiraishi A."/>
            <person name="Nakayama K."/>
            <person name="Satake H."/>
        </authorList>
    </citation>
    <scope>NUCLEOTIDE SEQUENCE</scope>
</reference>
<keyword evidence="2" id="KW-1185">Reference proteome</keyword>
<reference evidence="1" key="2">
    <citation type="submission" date="2022-01" db="EMBL/GenBank/DDBJ databases">
        <authorList>
            <person name="Yamashiro T."/>
            <person name="Shiraishi A."/>
            <person name="Satake H."/>
            <person name="Nakayama K."/>
        </authorList>
    </citation>
    <scope>NUCLEOTIDE SEQUENCE</scope>
</reference>
<protein>
    <submittedName>
        <fullName evidence="1">Uncharacterized protein</fullName>
    </submittedName>
</protein>
<dbReference type="InterPro" id="IPR043502">
    <property type="entry name" value="DNA/RNA_pol_sf"/>
</dbReference>
<proteinExistence type="predicted"/>
<accession>A0ABQ5HX51</accession>
<evidence type="ECO:0000313" key="1">
    <source>
        <dbReference type="EMBL" id="GJT91887.1"/>
    </source>
</evidence>
<organism evidence="1 2">
    <name type="scientific">Tanacetum coccineum</name>
    <dbReference type="NCBI Taxonomy" id="301880"/>
    <lineage>
        <taxon>Eukaryota</taxon>
        <taxon>Viridiplantae</taxon>
        <taxon>Streptophyta</taxon>
        <taxon>Embryophyta</taxon>
        <taxon>Tracheophyta</taxon>
        <taxon>Spermatophyta</taxon>
        <taxon>Magnoliopsida</taxon>
        <taxon>eudicotyledons</taxon>
        <taxon>Gunneridae</taxon>
        <taxon>Pentapetalae</taxon>
        <taxon>asterids</taxon>
        <taxon>campanulids</taxon>
        <taxon>Asterales</taxon>
        <taxon>Asteraceae</taxon>
        <taxon>Asteroideae</taxon>
        <taxon>Anthemideae</taxon>
        <taxon>Anthemidinae</taxon>
        <taxon>Tanacetum</taxon>
    </lineage>
</organism>
<dbReference type="Proteomes" id="UP001151760">
    <property type="component" value="Unassembled WGS sequence"/>
</dbReference>
<dbReference type="InterPro" id="IPR043128">
    <property type="entry name" value="Rev_trsase/Diguanyl_cyclase"/>
</dbReference>
<dbReference type="Gene3D" id="3.30.70.270">
    <property type="match status" value="1"/>
</dbReference>
<dbReference type="EMBL" id="BQNB010020058">
    <property type="protein sequence ID" value="GJT91887.1"/>
    <property type="molecule type" value="Genomic_DNA"/>
</dbReference>
<name>A0ABQ5HX51_9ASTR</name>
<comment type="caution">
    <text evidence="1">The sequence shown here is derived from an EMBL/GenBank/DDBJ whole genome shotgun (WGS) entry which is preliminary data.</text>
</comment>
<evidence type="ECO:0000313" key="2">
    <source>
        <dbReference type="Proteomes" id="UP001151760"/>
    </source>
</evidence>
<sequence>MKICQFLGLAGYYRRFIEGFSKMTKPMTKLTQKTVKCDWYRQGGQGCRERWGGRQKKKEKAASNYLKTEAVVILNAQAEAMKEENVKEENLHDMNKEFETRADGTLCIEKQKCQKPSGLLVQPDILQWKWENIKMDFETNSMEKITRQYLKEVVSSHGMPVSIISDKDSSLSMKCSLTLTTSSLSRKNFSRSLGLAACASLESKNEVCLLCEVNPKQILAFDFICASLESISAIEDTLGKVRDCQHGFYTTGVGVVGWMK</sequence>
<dbReference type="SUPFAM" id="SSF56672">
    <property type="entry name" value="DNA/RNA polymerases"/>
    <property type="match status" value="1"/>
</dbReference>
<gene>
    <name evidence="1" type="ORF">Tco_1080732</name>
</gene>